<dbReference type="InParanoid" id="O02357"/>
<feature type="signal peptide" evidence="1">
    <location>
        <begin position="1"/>
        <end position="18"/>
    </location>
</feature>
<dbReference type="AGR" id="WB:WBGene00009429"/>
<sequence length="343" mass="38318">MLSRSVVLLLATSTFVAAQFSCPLNTISKNNGMSGSIPPGAASMVQVPAGSTCTFKFDIPKGFALKIETTADYDISKRDSIKFDDFYITSPAEKKIEYAVRKTLPYNVVSKSGSLKFFATYTYVDISNYQQVIKATGTFFNTTLEANKFTTVRAANNDQVALKYGSRETGFHDETMYQTFVFDGNDFMNSEYLGRYTDLYHGPDYTAFSTSNTLTLLNLYRTPSDSLFISNDASAVKKYDQYKILVVSSANQISGLMYNFHDNADAWYTIICDGCNSINIKSLDFDTSYNGYLEVQELSPTQKLPPKFRFQAGNNQLPQLVSAPMTTFHTYKARVSFTVQGEN</sequence>
<accession>O02357</accession>
<dbReference type="RefSeq" id="NP_001366887.1">
    <property type="nucleotide sequence ID" value="NM_001380807.2"/>
</dbReference>
<dbReference type="GeneID" id="185307"/>
<dbReference type="EMBL" id="BX284605">
    <property type="protein sequence ID" value="CAB04272.2"/>
    <property type="molecule type" value="Genomic_DNA"/>
</dbReference>
<dbReference type="PaxDb" id="6239-F35E12.5"/>
<evidence type="ECO:0000313" key="5">
    <source>
        <dbReference type="WormBase" id="F35E12.5"/>
    </source>
</evidence>
<proteinExistence type="evidence at protein level"/>
<dbReference type="Proteomes" id="UP000001940">
    <property type="component" value="Chromosome V"/>
</dbReference>
<dbReference type="AlphaFoldDB" id="O02357"/>
<reference evidence="3 4" key="1">
    <citation type="journal article" date="1998" name="Science">
        <title>Genome sequence of the nematode C. elegans: a platform for investigating biology.</title>
        <authorList>
            <consortium name="The C. elegans sequencing consortium"/>
            <person name="Sulson J.E."/>
            <person name="Waterston R."/>
        </authorList>
    </citation>
    <scope>NUCLEOTIDE SEQUENCE [LARGE SCALE GENOMIC DNA]</scope>
    <source>
        <strain evidence="3 4">Bristol N2</strain>
    </source>
</reference>
<name>O02357_CAEEL</name>
<dbReference type="PeptideAtlas" id="O02357"/>
<dbReference type="CTD" id="185307"/>
<organism evidence="3 4">
    <name type="scientific">Caenorhabditis elegans</name>
    <dbReference type="NCBI Taxonomy" id="6239"/>
    <lineage>
        <taxon>Eukaryota</taxon>
        <taxon>Metazoa</taxon>
        <taxon>Ecdysozoa</taxon>
        <taxon>Nematoda</taxon>
        <taxon>Chromadorea</taxon>
        <taxon>Rhabditida</taxon>
        <taxon>Rhabditina</taxon>
        <taxon>Rhabditomorpha</taxon>
        <taxon>Rhabditoidea</taxon>
        <taxon>Rhabditidae</taxon>
        <taxon>Peloderinae</taxon>
        <taxon>Caenorhabditis</taxon>
    </lineage>
</organism>
<dbReference type="Pfam" id="PF02408">
    <property type="entry name" value="CUB_2"/>
    <property type="match status" value="1"/>
</dbReference>
<dbReference type="KEGG" id="cel:CELE_F35E12.5"/>
<gene>
    <name evidence="3 5" type="primary">irg-5</name>
    <name evidence="3" type="ORF">CELE_F35E12.5</name>
    <name evidence="5" type="ORF">F35E12.5</name>
</gene>
<evidence type="ECO:0000259" key="2">
    <source>
        <dbReference type="Pfam" id="PF02408"/>
    </source>
</evidence>
<dbReference type="GO" id="GO:0050830">
    <property type="term" value="P:defense response to Gram-positive bacterium"/>
    <property type="evidence" value="ECO:0000315"/>
    <property type="project" value="UniProtKB"/>
</dbReference>
<dbReference type="eggNOG" id="KOG1216">
    <property type="taxonomic scope" value="Eukaryota"/>
</dbReference>
<dbReference type="PANTHER" id="PTHR47920:SF1">
    <property type="entry name" value="CUB-LIKE DOMAIN-CONTAINING PROTEIN"/>
    <property type="match status" value="1"/>
</dbReference>
<feature type="domain" description="CUB-like" evidence="2">
    <location>
        <begin position="17"/>
        <end position="126"/>
    </location>
</feature>
<dbReference type="UCSC" id="F35E12.5">
    <property type="organism name" value="c. elegans"/>
</dbReference>
<feature type="chain" id="PRO_5004156729" evidence="1">
    <location>
        <begin position="19"/>
        <end position="343"/>
    </location>
</feature>
<dbReference type="PIR" id="T21766">
    <property type="entry name" value="T21766"/>
</dbReference>
<dbReference type="PhylomeDB" id="O02357"/>
<protein>
    <submittedName>
        <fullName evidence="3">CUB-like domain-containing protein</fullName>
    </submittedName>
</protein>
<dbReference type="WormBase" id="F35E12.5">
    <property type="protein sequence ID" value="CE38510"/>
    <property type="gene ID" value="WBGene00009429"/>
    <property type="gene designation" value="irg-5"/>
</dbReference>
<dbReference type="OrthoDB" id="5863902at2759"/>
<dbReference type="Bgee" id="WBGene00009429">
    <property type="expression patterns" value="Expressed in adult organism and 2 other cell types or tissues"/>
</dbReference>
<keyword evidence="6" id="KW-1267">Proteomics identification</keyword>
<keyword evidence="4" id="KW-1185">Reference proteome</keyword>
<dbReference type="STRING" id="6239.F35E12.5.1"/>
<dbReference type="PANTHER" id="PTHR47920">
    <property type="entry name" value="PROTEIN CBG13378-RELATED"/>
    <property type="match status" value="1"/>
</dbReference>
<dbReference type="GO" id="GO:0045087">
    <property type="term" value="P:innate immune response"/>
    <property type="evidence" value="ECO:0000318"/>
    <property type="project" value="GO_Central"/>
</dbReference>
<dbReference type="InterPro" id="IPR003366">
    <property type="entry name" value="CUB-like_dom"/>
</dbReference>
<evidence type="ECO:0007829" key="6">
    <source>
        <dbReference type="PeptideAtlas" id="O02357"/>
    </source>
</evidence>
<keyword evidence="1" id="KW-0732">Signal</keyword>
<evidence type="ECO:0000256" key="1">
    <source>
        <dbReference type="SAM" id="SignalP"/>
    </source>
</evidence>
<dbReference type="HOGENOM" id="CLU_022349_3_0_1"/>
<evidence type="ECO:0000313" key="3">
    <source>
        <dbReference type="EMBL" id="CAB04272.2"/>
    </source>
</evidence>
<evidence type="ECO:0000313" key="4">
    <source>
        <dbReference type="Proteomes" id="UP000001940"/>
    </source>
</evidence>